<dbReference type="InterPro" id="IPR035899">
    <property type="entry name" value="DBL_dom_sf"/>
</dbReference>
<dbReference type="GO" id="GO:0005085">
    <property type="term" value="F:guanyl-nucleotide exchange factor activity"/>
    <property type="evidence" value="ECO:0007669"/>
    <property type="project" value="InterPro"/>
</dbReference>
<evidence type="ECO:0000313" key="2">
    <source>
        <dbReference type="EMBL" id="KAF9970186.1"/>
    </source>
</evidence>
<dbReference type="CDD" id="cd00160">
    <property type="entry name" value="RhoGEF"/>
    <property type="match status" value="1"/>
</dbReference>
<keyword evidence="3" id="KW-1185">Reference proteome</keyword>
<protein>
    <recommendedName>
        <fullName evidence="1">DH domain-containing protein</fullName>
    </recommendedName>
</protein>
<dbReference type="GO" id="GO:0005737">
    <property type="term" value="C:cytoplasm"/>
    <property type="evidence" value="ECO:0007669"/>
    <property type="project" value="TreeGrafter"/>
</dbReference>
<dbReference type="SMART" id="SM00325">
    <property type="entry name" value="RhoGEF"/>
    <property type="match status" value="1"/>
</dbReference>
<sequence length="350" mass="40239">MEAGTKTEEQRLEALTELIETESSYNKRMQDSVNIYLKEVRASMTAGNPAMGKYEMRLVFSNIEHIVTVSTEFLKDLREYQSSDDKTQNFGDICRKNLQAMGCYKQYLMRYKRAQETHSALTKKSPAYRALQEKCVQTTGIQTLSNLLIEPTQRIVKYPLLFKEILSGTAEDSPDVDGLREAAEMASQIAHMEKAKPEQKAELLFNLRSIIENCPDSLLSQNRNVVTYLDGYETHLLTGERGRPITLILFSDKVMIVRRPKGLSGEVLFQLKEEEEIRKRKEKEEKEREKRLRKEGGLFSQKDNSLNDSSEMMMTNISGSVVSSFGIMKKDWKFMGWMDLVKLKLAIVEQ</sequence>
<feature type="domain" description="DH" evidence="1">
    <location>
        <begin position="10"/>
        <end position="196"/>
    </location>
</feature>
<dbReference type="EMBL" id="JAAAHW010005038">
    <property type="protein sequence ID" value="KAF9970186.1"/>
    <property type="molecule type" value="Genomic_DNA"/>
</dbReference>
<proteinExistence type="predicted"/>
<name>A0A9P6JG75_9FUNG</name>
<accession>A0A9P6JG75</accession>
<reference evidence="2" key="1">
    <citation type="journal article" date="2020" name="Fungal Divers.">
        <title>Resolving the Mortierellaceae phylogeny through synthesis of multi-gene phylogenetics and phylogenomics.</title>
        <authorList>
            <person name="Vandepol N."/>
            <person name="Liber J."/>
            <person name="Desiro A."/>
            <person name="Na H."/>
            <person name="Kennedy M."/>
            <person name="Barry K."/>
            <person name="Grigoriev I.V."/>
            <person name="Miller A.N."/>
            <person name="O'Donnell K."/>
            <person name="Stajich J.E."/>
            <person name="Bonito G."/>
        </authorList>
    </citation>
    <scope>NUCLEOTIDE SEQUENCE</scope>
    <source>
        <strain evidence="2">MES-2147</strain>
    </source>
</reference>
<dbReference type="PROSITE" id="PS50010">
    <property type="entry name" value="DH_2"/>
    <property type="match status" value="1"/>
</dbReference>
<dbReference type="PANTHER" id="PTHR12673:SF159">
    <property type="entry name" value="LD03170P"/>
    <property type="match status" value="1"/>
</dbReference>
<evidence type="ECO:0000259" key="1">
    <source>
        <dbReference type="PROSITE" id="PS50010"/>
    </source>
</evidence>
<organism evidence="2 3">
    <name type="scientific">Modicella reniformis</name>
    <dbReference type="NCBI Taxonomy" id="1440133"/>
    <lineage>
        <taxon>Eukaryota</taxon>
        <taxon>Fungi</taxon>
        <taxon>Fungi incertae sedis</taxon>
        <taxon>Mucoromycota</taxon>
        <taxon>Mortierellomycotina</taxon>
        <taxon>Mortierellomycetes</taxon>
        <taxon>Mortierellales</taxon>
        <taxon>Mortierellaceae</taxon>
        <taxon>Modicella</taxon>
    </lineage>
</organism>
<dbReference type="PANTHER" id="PTHR12673">
    <property type="entry name" value="FACIOGENITAL DYSPLASIA PROTEIN"/>
    <property type="match status" value="1"/>
</dbReference>
<dbReference type="SUPFAM" id="SSF48065">
    <property type="entry name" value="DBL homology domain (DH-domain)"/>
    <property type="match status" value="1"/>
</dbReference>
<dbReference type="Gene3D" id="1.20.900.10">
    <property type="entry name" value="Dbl homology (DH) domain"/>
    <property type="match status" value="1"/>
</dbReference>
<dbReference type="OrthoDB" id="660555at2759"/>
<dbReference type="AlphaFoldDB" id="A0A9P6JG75"/>
<dbReference type="Pfam" id="PF00621">
    <property type="entry name" value="RhoGEF"/>
    <property type="match status" value="1"/>
</dbReference>
<gene>
    <name evidence="2" type="ORF">BGZ65_011331</name>
</gene>
<dbReference type="Proteomes" id="UP000749646">
    <property type="component" value="Unassembled WGS sequence"/>
</dbReference>
<dbReference type="InterPro" id="IPR000219">
    <property type="entry name" value="DH_dom"/>
</dbReference>
<evidence type="ECO:0000313" key="3">
    <source>
        <dbReference type="Proteomes" id="UP000749646"/>
    </source>
</evidence>
<feature type="non-terminal residue" evidence="2">
    <location>
        <position position="1"/>
    </location>
</feature>
<comment type="caution">
    <text evidence="2">The sequence shown here is derived from an EMBL/GenBank/DDBJ whole genome shotgun (WGS) entry which is preliminary data.</text>
</comment>
<dbReference type="InterPro" id="IPR051092">
    <property type="entry name" value="FYVE_RhoGEF_PH"/>
</dbReference>